<feature type="transmembrane region" description="Helical" evidence="2">
    <location>
        <begin position="90"/>
        <end position="111"/>
    </location>
</feature>
<dbReference type="KEGG" id="toy:FO059_06060"/>
<evidence type="ECO:0000313" key="3">
    <source>
        <dbReference type="EMBL" id="QDQ96977.1"/>
    </source>
</evidence>
<sequence>MTFLSPRAVRPAAPDRTPRSLDSVTDQQPGVPDDPPAPRTAAAKSDADAVRDRPALPAAALDPRPVVAAGFGAWIIATIVFLIADGASSSALPVCYAGLVIGALGTAVFLIQRRGARSGRKGAQQGLT</sequence>
<keyword evidence="4" id="KW-1185">Reference proteome</keyword>
<dbReference type="OrthoDB" id="4774615at2"/>
<keyword evidence="2" id="KW-0812">Transmembrane</keyword>
<name>A0A516X1T9_9ACTN</name>
<keyword evidence="2" id="KW-0472">Membrane</keyword>
<dbReference type="EMBL" id="CP041765">
    <property type="protein sequence ID" value="QDQ96977.1"/>
    <property type="molecule type" value="Genomic_DNA"/>
</dbReference>
<feature type="transmembrane region" description="Helical" evidence="2">
    <location>
        <begin position="66"/>
        <end position="84"/>
    </location>
</feature>
<keyword evidence="2" id="KW-1133">Transmembrane helix</keyword>
<accession>A0A516X1T9</accession>
<reference evidence="3 4" key="1">
    <citation type="submission" date="2019-07" db="EMBL/GenBank/DDBJ databases">
        <title>Tomitella cavernea sp. nov., an actinomycete isolated from soil.</title>
        <authorList>
            <person name="Cheng J."/>
        </authorList>
    </citation>
    <scope>NUCLEOTIDE SEQUENCE [LARGE SCALE GENOMIC DNA]</scope>
    <source>
        <strain evidence="3 4">HY188</strain>
    </source>
</reference>
<dbReference type="Proteomes" id="UP000317344">
    <property type="component" value="Chromosome"/>
</dbReference>
<organism evidence="3 4">
    <name type="scientific">Tomitella fengzijianii</name>
    <dbReference type="NCBI Taxonomy" id="2597660"/>
    <lineage>
        <taxon>Bacteria</taxon>
        <taxon>Bacillati</taxon>
        <taxon>Actinomycetota</taxon>
        <taxon>Actinomycetes</taxon>
        <taxon>Mycobacteriales</taxon>
        <taxon>Tomitella</taxon>
    </lineage>
</organism>
<dbReference type="AlphaFoldDB" id="A0A516X1T9"/>
<dbReference type="InterPro" id="IPR019681">
    <property type="entry name" value="DUF2530"/>
</dbReference>
<evidence type="ECO:0000313" key="4">
    <source>
        <dbReference type="Proteomes" id="UP000317344"/>
    </source>
</evidence>
<protein>
    <submittedName>
        <fullName evidence="3">DUF2530 domain-containing protein</fullName>
    </submittedName>
</protein>
<evidence type="ECO:0000256" key="1">
    <source>
        <dbReference type="SAM" id="MobiDB-lite"/>
    </source>
</evidence>
<gene>
    <name evidence="3" type="ORF">FO059_06060</name>
</gene>
<feature type="region of interest" description="Disordered" evidence="1">
    <location>
        <begin position="1"/>
        <end position="51"/>
    </location>
</feature>
<proteinExistence type="predicted"/>
<reference evidence="3 4" key="2">
    <citation type="submission" date="2019-07" db="EMBL/GenBank/DDBJ databases">
        <authorList>
            <person name="Huang Y."/>
        </authorList>
    </citation>
    <scope>NUCLEOTIDE SEQUENCE [LARGE SCALE GENOMIC DNA]</scope>
    <source>
        <strain evidence="3 4">HY188</strain>
    </source>
</reference>
<dbReference type="Pfam" id="PF10745">
    <property type="entry name" value="DUF2530"/>
    <property type="match status" value="1"/>
</dbReference>
<evidence type="ECO:0000256" key="2">
    <source>
        <dbReference type="SAM" id="Phobius"/>
    </source>
</evidence>